<keyword evidence="2" id="KW-0378">Hydrolase</keyword>
<keyword evidence="3" id="KW-1185">Reference proteome</keyword>
<keyword evidence="2" id="KW-0067">ATP-binding</keyword>
<protein>
    <submittedName>
        <fullName evidence="2">Helitron helicase</fullName>
    </submittedName>
</protein>
<dbReference type="InterPro" id="IPR025476">
    <property type="entry name" value="Helitron_helicase-like"/>
</dbReference>
<gene>
    <name evidence="2" type="ORF">PHMEG_00023752</name>
</gene>
<dbReference type="PANTHER" id="PTHR10492">
    <property type="match status" value="1"/>
</dbReference>
<sequence>MTIVRELGAPNLFMTYMCNPKWVEIKENLRQADRLDIVARVFIQKLNAISKDLDEGVLGIQAARIYVVEYQKHGLPHAHILLISRPEDKPLTAEDVNRLGLAELPDKEKHPHVYETVVTCMLHGPCGDANPNCPCMKNGKCSKKFPKHLSEETTMPEEKYPNYKNCMRSPSELVIERTFWNNAMVNQWVVPYNPFLSQRYSCHINVEVCATTKAVKYIYKYVYKGPTRQWLLFKAKQTGNHLMRFYNIC</sequence>
<accession>A0A225VHB6</accession>
<name>A0A225VHB6_9STRA</name>
<organism evidence="2 3">
    <name type="scientific">Phytophthora megakarya</name>
    <dbReference type="NCBI Taxonomy" id="4795"/>
    <lineage>
        <taxon>Eukaryota</taxon>
        <taxon>Sar</taxon>
        <taxon>Stramenopiles</taxon>
        <taxon>Oomycota</taxon>
        <taxon>Peronosporomycetes</taxon>
        <taxon>Peronosporales</taxon>
        <taxon>Peronosporaceae</taxon>
        <taxon>Phytophthora</taxon>
    </lineage>
</organism>
<feature type="domain" description="Helitron helicase-like" evidence="1">
    <location>
        <begin position="1"/>
        <end position="82"/>
    </location>
</feature>
<evidence type="ECO:0000259" key="1">
    <source>
        <dbReference type="Pfam" id="PF14214"/>
    </source>
</evidence>
<proteinExistence type="predicted"/>
<keyword evidence="2" id="KW-0547">Nucleotide-binding</keyword>
<keyword evidence="2" id="KW-0347">Helicase</keyword>
<dbReference type="AlphaFoldDB" id="A0A225VHB6"/>
<dbReference type="EMBL" id="NBNE01005008">
    <property type="protein sequence ID" value="OWZ04359.1"/>
    <property type="molecule type" value="Genomic_DNA"/>
</dbReference>
<reference evidence="3" key="1">
    <citation type="submission" date="2017-03" db="EMBL/GenBank/DDBJ databases">
        <title>Phytopthora megakarya and P. palmivora, two closely related causual agents of cacao black pod achieved similar genome size and gene model numbers by different mechanisms.</title>
        <authorList>
            <person name="Ali S."/>
            <person name="Shao J."/>
            <person name="Larry D.J."/>
            <person name="Kronmiller B."/>
            <person name="Shen D."/>
            <person name="Strem M.D."/>
            <person name="Melnick R.L."/>
            <person name="Guiltinan M.J."/>
            <person name="Tyler B.M."/>
            <person name="Meinhardt L.W."/>
            <person name="Bailey B.A."/>
        </authorList>
    </citation>
    <scope>NUCLEOTIDE SEQUENCE [LARGE SCALE GENOMIC DNA]</scope>
    <source>
        <strain evidence="3">zdho120</strain>
    </source>
</reference>
<dbReference type="PANTHER" id="PTHR10492:SF57">
    <property type="entry name" value="ATP-DEPENDENT DNA HELICASE"/>
    <property type="match status" value="1"/>
</dbReference>
<comment type="caution">
    <text evidence="2">The sequence shown here is derived from an EMBL/GenBank/DDBJ whole genome shotgun (WGS) entry which is preliminary data.</text>
</comment>
<dbReference type="Pfam" id="PF14214">
    <property type="entry name" value="Helitron_like_N"/>
    <property type="match status" value="1"/>
</dbReference>
<dbReference type="OrthoDB" id="120387at2759"/>
<evidence type="ECO:0000313" key="2">
    <source>
        <dbReference type="EMBL" id="OWZ04359.1"/>
    </source>
</evidence>
<evidence type="ECO:0000313" key="3">
    <source>
        <dbReference type="Proteomes" id="UP000198211"/>
    </source>
</evidence>
<dbReference type="STRING" id="4795.A0A225VHB6"/>
<dbReference type="Proteomes" id="UP000198211">
    <property type="component" value="Unassembled WGS sequence"/>
</dbReference>
<dbReference type="GO" id="GO:0004386">
    <property type="term" value="F:helicase activity"/>
    <property type="evidence" value="ECO:0007669"/>
    <property type="project" value="UniProtKB-KW"/>
</dbReference>